<organism evidence="1">
    <name type="scientific">Notodromas monacha</name>
    <dbReference type="NCBI Taxonomy" id="399045"/>
    <lineage>
        <taxon>Eukaryota</taxon>
        <taxon>Metazoa</taxon>
        <taxon>Ecdysozoa</taxon>
        <taxon>Arthropoda</taxon>
        <taxon>Crustacea</taxon>
        <taxon>Oligostraca</taxon>
        <taxon>Ostracoda</taxon>
        <taxon>Podocopa</taxon>
        <taxon>Podocopida</taxon>
        <taxon>Cypridocopina</taxon>
        <taxon>Cypridoidea</taxon>
        <taxon>Cyprididae</taxon>
        <taxon>Notodromas</taxon>
    </lineage>
</organism>
<dbReference type="SUPFAM" id="SSF48403">
    <property type="entry name" value="Ankyrin repeat"/>
    <property type="match status" value="1"/>
</dbReference>
<accession>A0A7R9GC59</accession>
<dbReference type="EMBL" id="OA882461">
    <property type="protein sequence ID" value="CAD7275485.1"/>
    <property type="molecule type" value="Genomic_DNA"/>
</dbReference>
<evidence type="ECO:0000313" key="1">
    <source>
        <dbReference type="EMBL" id="CAD7275485.1"/>
    </source>
</evidence>
<gene>
    <name evidence="1" type="ORF">NMOB1V02_LOCUS3279</name>
</gene>
<keyword evidence="2" id="KW-1185">Reference proteome</keyword>
<evidence type="ECO:0000313" key="2">
    <source>
        <dbReference type="Proteomes" id="UP000678499"/>
    </source>
</evidence>
<dbReference type="Proteomes" id="UP000678499">
    <property type="component" value="Unassembled WGS sequence"/>
</dbReference>
<dbReference type="EMBL" id="CAJPEX010000424">
    <property type="protein sequence ID" value="CAG0915637.1"/>
    <property type="molecule type" value="Genomic_DNA"/>
</dbReference>
<sequence>MVREVGDRGSCLPVEEAMNDSLPAEAVAEEPVELILSPDDSDSDSMVDKGDVENVKFLLNLGANASRKDAQGRTAFHIACGAGRSSVMKELVARDELVDPELRKARRVEYSQAAKSCLDEVVERAVETLIDGGPFVIPSKIDDKIRKEIVCELPELTGAFQPCGDLRIQNPILKPPVAPGRYISGGMLDIGEQLCRPELGLSFLAGGKTRLKDLLTVTEEDLDDLGIRKIGDRIAYLELPCIALRTDFSGKYLEGRIDRYKSPYGQESIEYLSVALSKAPMDLGKRRKVYSDYVRQAVASTCLPLLEADTRCVALWCSVMAAHHVVASRALKTMQEFEKVDEDKLRMLRQLAKTFATDLNAVMETVEETRFILKRELRINPLIKQVDKLKPRTKRWARLQLRTAEDMWIILSLSKITFGIYFVTFGPRIQERRSRWIILLVFVGDESLWDFRLCGKHFTRDGKLKVDESAGAVDIHEYKLPRKRVMIAEPIHRSKHAKTSAGHFFRHC</sequence>
<protein>
    <submittedName>
        <fullName evidence="1">Uncharacterized protein</fullName>
    </submittedName>
</protein>
<reference evidence="1" key="1">
    <citation type="submission" date="2020-11" db="EMBL/GenBank/DDBJ databases">
        <authorList>
            <person name="Tran Van P."/>
        </authorList>
    </citation>
    <scope>NUCLEOTIDE SEQUENCE</scope>
</reference>
<dbReference type="AlphaFoldDB" id="A0A7R9GC59"/>
<dbReference type="Gene3D" id="1.25.40.20">
    <property type="entry name" value="Ankyrin repeat-containing domain"/>
    <property type="match status" value="1"/>
</dbReference>
<dbReference type="Pfam" id="PF13637">
    <property type="entry name" value="Ank_4"/>
    <property type="match status" value="1"/>
</dbReference>
<dbReference type="InterPro" id="IPR002110">
    <property type="entry name" value="Ankyrin_rpt"/>
</dbReference>
<name>A0A7R9GC59_9CRUS</name>
<proteinExistence type="predicted"/>
<dbReference type="InterPro" id="IPR036770">
    <property type="entry name" value="Ankyrin_rpt-contain_sf"/>
</dbReference>